<evidence type="ECO:0000256" key="2">
    <source>
        <dbReference type="ARBA" id="ARBA00011028"/>
    </source>
</evidence>
<reference evidence="8" key="1">
    <citation type="submission" date="2020-03" db="EMBL/GenBank/DDBJ databases">
        <title>Five strains of Vibrio campbellii isolated from Mariana Trench.</title>
        <authorList>
            <person name="Liang J."/>
            <person name="Zhang X.-H."/>
        </authorList>
    </citation>
    <scope>NUCLEOTIDE SEQUENCE</scope>
    <source>
        <strain evidence="8">LJC014</strain>
    </source>
</reference>
<dbReference type="RefSeq" id="WP_255944198.1">
    <property type="nucleotide sequence ID" value="NZ_CP050468.1"/>
</dbReference>
<dbReference type="Gene3D" id="3.40.50.1980">
    <property type="entry name" value="Nitrogenase molybdenum iron protein domain"/>
    <property type="match status" value="2"/>
</dbReference>
<dbReference type="InterPro" id="IPR006129">
    <property type="entry name" value="AdhesinB"/>
</dbReference>
<dbReference type="AlphaFoldDB" id="A0AAE9SLD1"/>
<protein>
    <submittedName>
        <fullName evidence="8">Zinc ABC transporter solute-binding protein</fullName>
    </submittedName>
</protein>
<dbReference type="PRINTS" id="PR00690">
    <property type="entry name" value="ADHESNFAMILY"/>
</dbReference>
<comment type="subcellular location">
    <subcellularLocation>
        <location evidence="1">Cell envelope</location>
    </subcellularLocation>
</comment>
<evidence type="ECO:0000256" key="3">
    <source>
        <dbReference type="ARBA" id="ARBA00022448"/>
    </source>
</evidence>
<gene>
    <name evidence="8" type="ORF">HB761_19635</name>
</gene>
<dbReference type="GO" id="GO:0007155">
    <property type="term" value="P:cell adhesion"/>
    <property type="evidence" value="ECO:0007669"/>
    <property type="project" value="InterPro"/>
</dbReference>
<evidence type="ECO:0000313" key="9">
    <source>
        <dbReference type="Proteomes" id="UP001058687"/>
    </source>
</evidence>
<proteinExistence type="inferred from homology"/>
<dbReference type="InterPro" id="IPR050492">
    <property type="entry name" value="Bact_metal-bind_prot9"/>
</dbReference>
<feature type="chain" id="PRO_5042025547" evidence="7">
    <location>
        <begin position="24"/>
        <end position="292"/>
    </location>
</feature>
<evidence type="ECO:0000256" key="4">
    <source>
        <dbReference type="ARBA" id="ARBA00022723"/>
    </source>
</evidence>
<dbReference type="PANTHER" id="PTHR42953">
    <property type="entry name" value="HIGH-AFFINITY ZINC UPTAKE SYSTEM PROTEIN ZNUA-RELATED"/>
    <property type="match status" value="1"/>
</dbReference>
<dbReference type="GO" id="GO:0030001">
    <property type="term" value="P:metal ion transport"/>
    <property type="evidence" value="ECO:0007669"/>
    <property type="project" value="InterPro"/>
</dbReference>
<name>A0AAE9SLD1_9VIBR</name>
<comment type="similarity">
    <text evidence="2 6">Belongs to the bacterial solute-binding protein 9 family.</text>
</comment>
<evidence type="ECO:0000256" key="1">
    <source>
        <dbReference type="ARBA" id="ARBA00004196"/>
    </source>
</evidence>
<dbReference type="EMBL" id="CP050468">
    <property type="protein sequence ID" value="UTZ28884.1"/>
    <property type="molecule type" value="Genomic_DNA"/>
</dbReference>
<keyword evidence="4" id="KW-0479">Metal-binding</keyword>
<keyword evidence="5 7" id="KW-0732">Signal</keyword>
<dbReference type="Pfam" id="PF01297">
    <property type="entry name" value="ZnuA"/>
    <property type="match status" value="1"/>
</dbReference>
<evidence type="ECO:0000256" key="7">
    <source>
        <dbReference type="SAM" id="SignalP"/>
    </source>
</evidence>
<dbReference type="Proteomes" id="UP001058687">
    <property type="component" value="Chromosome 2"/>
</dbReference>
<dbReference type="InterPro" id="IPR006128">
    <property type="entry name" value="Lipoprotein_PsaA-like"/>
</dbReference>
<dbReference type="PANTHER" id="PTHR42953:SF1">
    <property type="entry name" value="METAL-BINDING PROTEIN HI_0362-RELATED"/>
    <property type="match status" value="1"/>
</dbReference>
<dbReference type="GO" id="GO:0046872">
    <property type="term" value="F:metal ion binding"/>
    <property type="evidence" value="ECO:0007669"/>
    <property type="project" value="UniProtKB-KW"/>
</dbReference>
<feature type="signal peptide" evidence="7">
    <location>
        <begin position="1"/>
        <end position="23"/>
    </location>
</feature>
<organism evidence="8 9">
    <name type="scientific">Vibrio campbellii</name>
    <dbReference type="NCBI Taxonomy" id="680"/>
    <lineage>
        <taxon>Bacteria</taxon>
        <taxon>Pseudomonadati</taxon>
        <taxon>Pseudomonadota</taxon>
        <taxon>Gammaproteobacteria</taxon>
        <taxon>Vibrionales</taxon>
        <taxon>Vibrionaceae</taxon>
        <taxon>Vibrio</taxon>
    </lineage>
</organism>
<dbReference type="PRINTS" id="PR00691">
    <property type="entry name" value="ADHESINB"/>
</dbReference>
<accession>A0AAE9SLD1</accession>
<sequence length="292" mass="32505">MKIKHFSLGASLAFSMVTFGAQADTVDVVTSFTILADVVNQVGGEHVNVHHFVGDNGDPHKYEPSPKDVAQLKNTDVIFISDSSSFEMWFERLAKSADRSDVVSVSKGIETHTMTEDGDVVTDPHVWNDPRNVKIWVKNIEEKLVNTDPKDAKDFHTNAANYLRELDELDRYARTSFKDIPASKRKVLTSHDAFSYMGSAYNITFLAPLGVSTDAEASAQVVGKLIKQIRDEGIHIYFTENSNDPRLAKQIANETGAQEGGELYPESLSKIVPTYSKMFKYNVDTLAHAMKK</sequence>
<evidence type="ECO:0000256" key="5">
    <source>
        <dbReference type="ARBA" id="ARBA00022729"/>
    </source>
</evidence>
<dbReference type="GO" id="GO:0030313">
    <property type="term" value="C:cell envelope"/>
    <property type="evidence" value="ECO:0007669"/>
    <property type="project" value="UniProtKB-SubCell"/>
</dbReference>
<evidence type="ECO:0000256" key="6">
    <source>
        <dbReference type="RuleBase" id="RU003512"/>
    </source>
</evidence>
<dbReference type="InterPro" id="IPR006127">
    <property type="entry name" value="ZnuA-like"/>
</dbReference>
<evidence type="ECO:0000313" key="8">
    <source>
        <dbReference type="EMBL" id="UTZ28884.1"/>
    </source>
</evidence>
<dbReference type="SUPFAM" id="SSF53807">
    <property type="entry name" value="Helical backbone' metal receptor"/>
    <property type="match status" value="1"/>
</dbReference>
<keyword evidence="3 6" id="KW-0813">Transport</keyword>